<comment type="similarity">
    <text evidence="1">Belongs to the sigma-70 factor family. ECF subfamily.</text>
</comment>
<name>A0ABU4HZ59_9ACTN</name>
<sequence>MPRLDPQALVPHLDRLSRTARALCRSDEEAQDLVQETLTLVLTRPRRLRDGDELAYLLSALRNTFLMGRRSAARRPQEAVALDDVELCDQRAGARAEAGLERHELFAAIERLPHDFRMALVAVDLAGLSYREAADTLGTCESTVATRLHRARARVVEELELESAATARRHG</sequence>
<evidence type="ECO:0000256" key="4">
    <source>
        <dbReference type="ARBA" id="ARBA00023125"/>
    </source>
</evidence>
<dbReference type="Pfam" id="PF04542">
    <property type="entry name" value="Sigma70_r2"/>
    <property type="match status" value="1"/>
</dbReference>
<evidence type="ECO:0000256" key="1">
    <source>
        <dbReference type="ARBA" id="ARBA00010641"/>
    </source>
</evidence>
<evidence type="ECO:0000259" key="6">
    <source>
        <dbReference type="Pfam" id="PF04542"/>
    </source>
</evidence>
<dbReference type="InterPro" id="IPR007627">
    <property type="entry name" value="RNA_pol_sigma70_r2"/>
</dbReference>
<comment type="caution">
    <text evidence="8">The sequence shown here is derived from an EMBL/GenBank/DDBJ whole genome shotgun (WGS) entry which is preliminary data.</text>
</comment>
<keyword evidence="2" id="KW-0805">Transcription regulation</keyword>
<reference evidence="9" key="1">
    <citation type="submission" date="2023-07" db="EMBL/GenBank/DDBJ databases">
        <title>Conexibacter stalactiti sp. nov., isolated from stalactites in a lava cave and emended description of the genus Conexibacter.</title>
        <authorList>
            <person name="Lee S.D."/>
        </authorList>
    </citation>
    <scope>NUCLEOTIDE SEQUENCE [LARGE SCALE GENOMIC DNA]</scope>
    <source>
        <strain evidence="9">KCTC 39840</strain>
    </source>
</reference>
<gene>
    <name evidence="8" type="ORF">R7226_29615</name>
</gene>
<dbReference type="InterPro" id="IPR013325">
    <property type="entry name" value="RNA_pol_sigma_r2"/>
</dbReference>
<reference evidence="8 9" key="2">
    <citation type="submission" date="2023-10" db="EMBL/GenBank/DDBJ databases">
        <authorList>
            <person name="Han X.F."/>
        </authorList>
    </citation>
    <scope>NUCLEOTIDE SEQUENCE [LARGE SCALE GENOMIC DNA]</scope>
    <source>
        <strain evidence="8 9">KCTC 39840</strain>
    </source>
</reference>
<dbReference type="Pfam" id="PF08281">
    <property type="entry name" value="Sigma70_r4_2"/>
    <property type="match status" value="1"/>
</dbReference>
<dbReference type="PANTHER" id="PTHR43133">
    <property type="entry name" value="RNA POLYMERASE ECF-TYPE SIGMA FACTO"/>
    <property type="match status" value="1"/>
</dbReference>
<accession>A0ABU4HZ59</accession>
<feature type="domain" description="RNA polymerase sigma-70 region 2" evidence="6">
    <location>
        <begin position="12"/>
        <end position="75"/>
    </location>
</feature>
<keyword evidence="9" id="KW-1185">Reference proteome</keyword>
<dbReference type="Gene3D" id="1.10.1740.10">
    <property type="match status" value="1"/>
</dbReference>
<dbReference type="NCBIfam" id="TIGR02937">
    <property type="entry name" value="sigma70-ECF"/>
    <property type="match status" value="1"/>
</dbReference>
<feature type="domain" description="RNA polymerase sigma factor 70 region 4 type 2" evidence="7">
    <location>
        <begin position="104"/>
        <end position="154"/>
    </location>
</feature>
<protein>
    <submittedName>
        <fullName evidence="8">RNA polymerase sigma factor</fullName>
    </submittedName>
</protein>
<dbReference type="InterPro" id="IPR014284">
    <property type="entry name" value="RNA_pol_sigma-70_dom"/>
</dbReference>
<dbReference type="InterPro" id="IPR036388">
    <property type="entry name" value="WH-like_DNA-bd_sf"/>
</dbReference>
<dbReference type="Gene3D" id="1.10.10.10">
    <property type="entry name" value="Winged helix-like DNA-binding domain superfamily/Winged helix DNA-binding domain"/>
    <property type="match status" value="1"/>
</dbReference>
<dbReference type="SUPFAM" id="SSF88946">
    <property type="entry name" value="Sigma2 domain of RNA polymerase sigma factors"/>
    <property type="match status" value="1"/>
</dbReference>
<dbReference type="PANTHER" id="PTHR43133:SF8">
    <property type="entry name" value="RNA POLYMERASE SIGMA FACTOR HI_1459-RELATED"/>
    <property type="match status" value="1"/>
</dbReference>
<dbReference type="InterPro" id="IPR039425">
    <property type="entry name" value="RNA_pol_sigma-70-like"/>
</dbReference>
<evidence type="ECO:0000256" key="5">
    <source>
        <dbReference type="ARBA" id="ARBA00023163"/>
    </source>
</evidence>
<evidence type="ECO:0000313" key="9">
    <source>
        <dbReference type="Proteomes" id="UP001284601"/>
    </source>
</evidence>
<proteinExistence type="inferred from homology"/>
<keyword evidence="3" id="KW-0731">Sigma factor</keyword>
<evidence type="ECO:0000256" key="2">
    <source>
        <dbReference type="ARBA" id="ARBA00023015"/>
    </source>
</evidence>
<evidence type="ECO:0000313" key="8">
    <source>
        <dbReference type="EMBL" id="MDW5598556.1"/>
    </source>
</evidence>
<dbReference type="RefSeq" id="WP_318601085.1">
    <property type="nucleotide sequence ID" value="NZ_JAWSTH010000152.1"/>
</dbReference>
<dbReference type="EMBL" id="JAWSTH010000152">
    <property type="protein sequence ID" value="MDW5598556.1"/>
    <property type="molecule type" value="Genomic_DNA"/>
</dbReference>
<dbReference type="SUPFAM" id="SSF88659">
    <property type="entry name" value="Sigma3 and sigma4 domains of RNA polymerase sigma factors"/>
    <property type="match status" value="1"/>
</dbReference>
<dbReference type="Proteomes" id="UP001284601">
    <property type="component" value="Unassembled WGS sequence"/>
</dbReference>
<dbReference type="InterPro" id="IPR013324">
    <property type="entry name" value="RNA_pol_sigma_r3/r4-like"/>
</dbReference>
<keyword evidence="5" id="KW-0804">Transcription</keyword>
<evidence type="ECO:0000256" key="3">
    <source>
        <dbReference type="ARBA" id="ARBA00023082"/>
    </source>
</evidence>
<evidence type="ECO:0000259" key="7">
    <source>
        <dbReference type="Pfam" id="PF08281"/>
    </source>
</evidence>
<keyword evidence="4" id="KW-0238">DNA-binding</keyword>
<dbReference type="InterPro" id="IPR013249">
    <property type="entry name" value="RNA_pol_sigma70_r4_t2"/>
</dbReference>
<organism evidence="8 9">
    <name type="scientific">Conexibacter stalactiti</name>
    <dbReference type="NCBI Taxonomy" id="1940611"/>
    <lineage>
        <taxon>Bacteria</taxon>
        <taxon>Bacillati</taxon>
        <taxon>Actinomycetota</taxon>
        <taxon>Thermoleophilia</taxon>
        <taxon>Solirubrobacterales</taxon>
        <taxon>Conexibacteraceae</taxon>
        <taxon>Conexibacter</taxon>
    </lineage>
</organism>